<dbReference type="AlphaFoldDB" id="A0A9J7LWI1"/>
<evidence type="ECO:0000259" key="2">
    <source>
        <dbReference type="PROSITE" id="PS51029"/>
    </source>
</evidence>
<keyword evidence="3" id="KW-1185">Reference proteome</keyword>
<dbReference type="Pfam" id="PF10545">
    <property type="entry name" value="MADF_DNA_bdg"/>
    <property type="match status" value="1"/>
</dbReference>
<dbReference type="InterPro" id="IPR006578">
    <property type="entry name" value="MADF-dom"/>
</dbReference>
<dbReference type="PANTHER" id="PTHR12243">
    <property type="entry name" value="MADF DOMAIN TRANSCRIPTION FACTOR"/>
    <property type="match status" value="1"/>
</dbReference>
<dbReference type="Proteomes" id="UP000001554">
    <property type="component" value="Chromosome 10"/>
</dbReference>
<feature type="compositionally biased region" description="Acidic residues" evidence="1">
    <location>
        <begin position="54"/>
        <end position="73"/>
    </location>
</feature>
<dbReference type="SMART" id="SM00595">
    <property type="entry name" value="MADF"/>
    <property type="match status" value="1"/>
</dbReference>
<dbReference type="KEGG" id="bfo:118424842"/>
<name>A0A9J7LWI1_BRAFL</name>
<dbReference type="GeneID" id="118424842"/>
<protein>
    <submittedName>
        <fullName evidence="4">Uncharacterized protein LOC118424842</fullName>
    </submittedName>
</protein>
<sequence length="320" mass="36939">MTSTVYKAESTDDRDYLLVSKMRRKAQFQKKLSATDLSLSNREDQKKRIAEDDRFSEDDEERMWLEESDDDDRELDHGEGATGGSERGSHEEGGVKKWKAKCSFSADKEERLAEFFSANPIFYDKSHPKYRNQQLKDNLMDQLAEDLQTTSRQIHGWFKHMRTAVGKLLKTTSRQAPQYLTARKKWQLQKLAFLKPHIVPRTYSVETTQLEEQSGEGGALHCNSNSAINLVKNKPPPRKKLRGDDLKVCTKFLERPRPKEVPSKPPDERTAFAQWIAARVPGIPQDRWDDFQLDVMRLIQDYSRPRANPNTSSIALPSQK</sequence>
<proteinExistence type="predicted"/>
<dbReference type="PANTHER" id="PTHR12243:SF60">
    <property type="entry name" value="SI:CH211-15D5.12-RELATED"/>
    <property type="match status" value="1"/>
</dbReference>
<organism evidence="3 4">
    <name type="scientific">Branchiostoma floridae</name>
    <name type="common">Florida lancelet</name>
    <name type="synonym">Amphioxus</name>
    <dbReference type="NCBI Taxonomy" id="7739"/>
    <lineage>
        <taxon>Eukaryota</taxon>
        <taxon>Metazoa</taxon>
        <taxon>Chordata</taxon>
        <taxon>Cephalochordata</taxon>
        <taxon>Leptocardii</taxon>
        <taxon>Amphioxiformes</taxon>
        <taxon>Branchiostomatidae</taxon>
        <taxon>Branchiostoma</taxon>
    </lineage>
</organism>
<dbReference type="RefSeq" id="XP_035689535.1">
    <property type="nucleotide sequence ID" value="XM_035833642.1"/>
</dbReference>
<gene>
    <name evidence="4" type="primary">LOC118424842</name>
</gene>
<evidence type="ECO:0000256" key="1">
    <source>
        <dbReference type="SAM" id="MobiDB-lite"/>
    </source>
</evidence>
<accession>A0A9J7LWI1</accession>
<dbReference type="InterPro" id="IPR039353">
    <property type="entry name" value="TF_Adf1"/>
</dbReference>
<dbReference type="PROSITE" id="PS51029">
    <property type="entry name" value="MADF"/>
    <property type="match status" value="1"/>
</dbReference>
<feature type="domain" description="MADF" evidence="2">
    <location>
        <begin position="111"/>
        <end position="199"/>
    </location>
</feature>
<feature type="compositionally biased region" description="Basic and acidic residues" evidence="1">
    <location>
        <begin position="41"/>
        <end position="53"/>
    </location>
</feature>
<evidence type="ECO:0000313" key="4">
    <source>
        <dbReference type="RefSeq" id="XP_035689535.1"/>
    </source>
</evidence>
<dbReference type="Gene3D" id="1.10.10.60">
    <property type="entry name" value="Homeodomain-like"/>
    <property type="match status" value="1"/>
</dbReference>
<dbReference type="OrthoDB" id="6081971at2759"/>
<evidence type="ECO:0000313" key="3">
    <source>
        <dbReference type="Proteomes" id="UP000001554"/>
    </source>
</evidence>
<reference evidence="4" key="2">
    <citation type="submission" date="2025-08" db="UniProtKB">
        <authorList>
            <consortium name="RefSeq"/>
        </authorList>
    </citation>
    <scope>IDENTIFICATION</scope>
    <source>
        <strain evidence="4">S238N-H82</strain>
        <tissue evidence="4">Testes</tissue>
    </source>
</reference>
<feature type="region of interest" description="Disordered" evidence="1">
    <location>
        <begin position="33"/>
        <end position="94"/>
    </location>
</feature>
<reference evidence="3" key="1">
    <citation type="journal article" date="2020" name="Nat. Ecol. Evol.">
        <title>Deeply conserved synteny resolves early events in vertebrate evolution.</title>
        <authorList>
            <person name="Simakov O."/>
            <person name="Marletaz F."/>
            <person name="Yue J.X."/>
            <person name="O'Connell B."/>
            <person name="Jenkins J."/>
            <person name="Brandt A."/>
            <person name="Calef R."/>
            <person name="Tung C.H."/>
            <person name="Huang T.K."/>
            <person name="Schmutz J."/>
            <person name="Satoh N."/>
            <person name="Yu J.K."/>
            <person name="Putnam N.H."/>
            <person name="Green R.E."/>
            <person name="Rokhsar D.S."/>
        </authorList>
    </citation>
    <scope>NUCLEOTIDE SEQUENCE [LARGE SCALE GENOMIC DNA]</scope>
    <source>
        <strain evidence="3">S238N-H82</strain>
    </source>
</reference>